<dbReference type="HOGENOM" id="CLU_038557_1_0_7"/>
<dbReference type="PATRIC" id="fig|1357400.3.peg.1345"/>
<dbReference type="PANTHER" id="PTHR39639:SF1">
    <property type="entry name" value="DUF262 DOMAIN-CONTAINING PROTEIN"/>
    <property type="match status" value="1"/>
</dbReference>
<dbReference type="eggNOG" id="COG1479">
    <property type="taxonomic scope" value="Bacteria"/>
</dbReference>
<evidence type="ECO:0000313" key="3">
    <source>
        <dbReference type="Proteomes" id="UP000018731"/>
    </source>
</evidence>
<keyword evidence="3" id="KW-1185">Reference proteome</keyword>
<dbReference type="STRING" id="1357400.HMPREF2086_00985"/>
<sequence length="369" mass="43265">MDNVKNSECKIDIEGEETLDNISSDNDEIYPLSSIRIEKGRMSLYEVKRQYEERKQLVLDPEFQREYVWTQKQKSELIESILMGIPIPIVYLFQTRDARIQVVDGRQRIGAVIDFMNNKFKLAELKIIKDIKGKKFADLKPIQQRKIEDYQIDTYLIQPPTPERVKFDIFDRVNRGGTRLNNQEMRNALYQGQSTKLLKELSELDSFKKATNNSIKPKQMKDRYIILRFIGFYLYFSKQLDGIEYKGNIDDFLAEVMQFLNKADEKLISDLKNIFDETMDFAHINFGGNVFRFSSEGYKRNKRPINMALFECLSYMFALCVKNNIVVKNNEVENLKNSFDESNKFVSGIDNVPNVDYRFNEVKKLIGAV</sequence>
<dbReference type="Pfam" id="PF03235">
    <property type="entry name" value="GmrSD_N"/>
    <property type="match status" value="1"/>
</dbReference>
<evidence type="ECO:0000259" key="1">
    <source>
        <dbReference type="Pfam" id="PF03235"/>
    </source>
</evidence>
<name>V8CB40_9HELI</name>
<dbReference type="InterPro" id="IPR004919">
    <property type="entry name" value="GmrSD_N"/>
</dbReference>
<dbReference type="RefSeq" id="WP_023927710.1">
    <property type="nucleotide sequence ID" value="NZ_KI669454.1"/>
</dbReference>
<organism evidence="2 3">
    <name type="scientific">Helicobacter macacae MIT 99-5501</name>
    <dbReference type="NCBI Taxonomy" id="1357400"/>
    <lineage>
        <taxon>Bacteria</taxon>
        <taxon>Pseudomonadati</taxon>
        <taxon>Campylobacterota</taxon>
        <taxon>Epsilonproteobacteria</taxon>
        <taxon>Campylobacterales</taxon>
        <taxon>Helicobacteraceae</taxon>
        <taxon>Helicobacter</taxon>
    </lineage>
</organism>
<gene>
    <name evidence="2" type="ORF">HMPREF2086_00985</name>
</gene>
<dbReference type="EMBL" id="AZJI01000004">
    <property type="protein sequence ID" value="ETD24235.1"/>
    <property type="molecule type" value="Genomic_DNA"/>
</dbReference>
<proteinExistence type="predicted"/>
<dbReference type="OrthoDB" id="9787127at2"/>
<dbReference type="Proteomes" id="UP000018731">
    <property type="component" value="Unassembled WGS sequence"/>
</dbReference>
<comment type="caution">
    <text evidence="2">The sequence shown here is derived from an EMBL/GenBank/DDBJ whole genome shotgun (WGS) entry which is preliminary data.</text>
</comment>
<dbReference type="AlphaFoldDB" id="V8CB40"/>
<evidence type="ECO:0000313" key="2">
    <source>
        <dbReference type="EMBL" id="ETD24235.1"/>
    </source>
</evidence>
<reference evidence="2 3" key="1">
    <citation type="journal article" date="2014" name="Genome Announc.">
        <title>Draft genome sequences of six enterohepatic helicobacter species isolated from humans and one from rhesus macaques.</title>
        <authorList>
            <person name="Shen Z."/>
            <person name="Sheh A."/>
            <person name="Young S.K."/>
            <person name="Abouelliel A."/>
            <person name="Ward D.V."/>
            <person name="Earl A.M."/>
            <person name="Fox J.G."/>
        </authorList>
    </citation>
    <scope>NUCLEOTIDE SEQUENCE [LARGE SCALE GENOMIC DNA]</scope>
    <source>
        <strain evidence="2 3">MIT 99-5501</strain>
    </source>
</reference>
<feature type="domain" description="GmrSD restriction endonucleases N-terminal" evidence="1">
    <location>
        <begin position="54"/>
        <end position="190"/>
    </location>
</feature>
<dbReference type="PANTHER" id="PTHR39639">
    <property type="entry name" value="CHROMOSOME 16, WHOLE GENOME SHOTGUN SEQUENCE"/>
    <property type="match status" value="1"/>
</dbReference>
<protein>
    <recommendedName>
        <fullName evidence="1">GmrSD restriction endonucleases N-terminal domain-containing protein</fullName>
    </recommendedName>
</protein>
<accession>V8CB40</accession>